<keyword evidence="2" id="KW-0732">Signal</keyword>
<accession>A0A5B8UNG9</accession>
<reference evidence="3 4" key="1">
    <citation type="journal article" date="2015" name="Int. J. Syst. Evol. Microbiol.">
        <title>Flavisolibacter ginsenosidimutans sp. nov., with ginsenoside-converting activity isolated from soil used for cultivating ginseng.</title>
        <authorList>
            <person name="Zhao Y."/>
            <person name="Liu Q."/>
            <person name="Kang M.S."/>
            <person name="Jin F."/>
            <person name="Yu H."/>
            <person name="Im W.T."/>
        </authorList>
    </citation>
    <scope>NUCLEOTIDE SEQUENCE [LARGE SCALE GENOMIC DNA]</scope>
    <source>
        <strain evidence="3 4">Gsoil 636</strain>
    </source>
</reference>
<organism evidence="3 4">
    <name type="scientific">Flavisolibacter ginsenosidimutans</name>
    <dbReference type="NCBI Taxonomy" id="661481"/>
    <lineage>
        <taxon>Bacteria</taxon>
        <taxon>Pseudomonadati</taxon>
        <taxon>Bacteroidota</taxon>
        <taxon>Chitinophagia</taxon>
        <taxon>Chitinophagales</taxon>
        <taxon>Chitinophagaceae</taxon>
        <taxon>Flavisolibacter</taxon>
    </lineage>
</organism>
<evidence type="ECO:0000256" key="1">
    <source>
        <dbReference type="SAM" id="MobiDB-lite"/>
    </source>
</evidence>
<feature type="region of interest" description="Disordered" evidence="1">
    <location>
        <begin position="26"/>
        <end position="51"/>
    </location>
</feature>
<feature type="chain" id="PRO_5022953298" description="GlyGly-CTERM sorting domain-containing protein" evidence="2">
    <location>
        <begin position="22"/>
        <end position="85"/>
    </location>
</feature>
<evidence type="ECO:0000313" key="4">
    <source>
        <dbReference type="Proteomes" id="UP000321204"/>
    </source>
</evidence>
<evidence type="ECO:0008006" key="5">
    <source>
        <dbReference type="Google" id="ProtNLM"/>
    </source>
</evidence>
<feature type="compositionally biased region" description="Polar residues" evidence="1">
    <location>
        <begin position="26"/>
        <end position="36"/>
    </location>
</feature>
<dbReference type="KEGG" id="fgg:FSB75_17545"/>
<evidence type="ECO:0000313" key="3">
    <source>
        <dbReference type="EMBL" id="QEC57630.1"/>
    </source>
</evidence>
<protein>
    <recommendedName>
        <fullName evidence="5">GlyGly-CTERM sorting domain-containing protein</fullName>
    </recommendedName>
</protein>
<sequence length="85" mass="8618">MKTLLPGLLVAILLFSCDPNADKQIGRNNQFRTTNPNNGGGSGVGSVGSGNSSTADAPFDGGLSILLVGGAAYGLKRIRSRKQAG</sequence>
<keyword evidence="4" id="KW-1185">Reference proteome</keyword>
<dbReference type="RefSeq" id="WP_146790153.1">
    <property type="nucleotide sequence ID" value="NZ_BAABIO010000003.1"/>
</dbReference>
<dbReference type="PROSITE" id="PS51257">
    <property type="entry name" value="PROKAR_LIPOPROTEIN"/>
    <property type="match status" value="1"/>
</dbReference>
<feature type="signal peptide" evidence="2">
    <location>
        <begin position="1"/>
        <end position="21"/>
    </location>
</feature>
<dbReference type="NCBIfam" id="NF046080">
    <property type="entry name" value="PID_CTERM"/>
    <property type="match status" value="1"/>
</dbReference>
<feature type="compositionally biased region" description="Gly residues" evidence="1">
    <location>
        <begin position="38"/>
        <end position="48"/>
    </location>
</feature>
<gene>
    <name evidence="3" type="ORF">FSB75_17545</name>
</gene>
<dbReference type="InterPro" id="IPR058207">
    <property type="entry name" value="PID_CTERM"/>
</dbReference>
<proteinExistence type="predicted"/>
<dbReference type="Proteomes" id="UP000321204">
    <property type="component" value="Chromosome"/>
</dbReference>
<dbReference type="AlphaFoldDB" id="A0A5B8UNG9"/>
<evidence type="ECO:0000256" key="2">
    <source>
        <dbReference type="SAM" id="SignalP"/>
    </source>
</evidence>
<name>A0A5B8UNG9_9BACT</name>
<dbReference type="EMBL" id="CP042433">
    <property type="protein sequence ID" value="QEC57630.1"/>
    <property type="molecule type" value="Genomic_DNA"/>
</dbReference>